<evidence type="ECO:0000259" key="6">
    <source>
        <dbReference type="Pfam" id="PF15492"/>
    </source>
</evidence>
<dbReference type="Pfam" id="PF08314">
    <property type="entry name" value="Sec39"/>
    <property type="match status" value="1"/>
</dbReference>
<dbReference type="SUPFAM" id="SSF50978">
    <property type="entry name" value="WD40 repeat-like"/>
    <property type="match status" value="1"/>
</dbReference>
<evidence type="ECO:0000256" key="4">
    <source>
        <dbReference type="ARBA" id="ARBA00022927"/>
    </source>
</evidence>
<dbReference type="Pfam" id="PF15492">
    <property type="entry name" value="Nbas_N"/>
    <property type="match status" value="1"/>
</dbReference>
<evidence type="ECO:0000259" key="7">
    <source>
        <dbReference type="Pfam" id="PF22913"/>
    </source>
</evidence>
<dbReference type="PhylomeDB" id="E9H0R3"/>
<dbReference type="STRING" id="6669.E9H0R3"/>
<dbReference type="PANTHER" id="PTHR15922">
    <property type="entry name" value="NEUROBLASTOMA-AMPLIFIED SEQUENCE"/>
    <property type="match status" value="1"/>
</dbReference>
<dbReference type="EMBL" id="GL732581">
    <property type="protein sequence ID" value="EFX74704.1"/>
    <property type="molecule type" value="Genomic_DNA"/>
</dbReference>
<dbReference type="HOGENOM" id="CLU_001315_0_0_1"/>
<dbReference type="OMA" id="KHMLPAE"/>
<keyword evidence="9" id="KW-1185">Reference proteome</keyword>
<evidence type="ECO:0000259" key="5">
    <source>
        <dbReference type="Pfam" id="PF08314"/>
    </source>
</evidence>
<comment type="subcellular location">
    <subcellularLocation>
        <location evidence="1">Endoplasmic reticulum</location>
    </subcellularLocation>
</comment>
<dbReference type="GO" id="GO:0000149">
    <property type="term" value="F:SNARE binding"/>
    <property type="evidence" value="ECO:0000318"/>
    <property type="project" value="GO_Central"/>
</dbReference>
<dbReference type="InterPro" id="IPR054751">
    <property type="entry name" value="NBAS_C"/>
</dbReference>
<keyword evidence="4" id="KW-0653">Protein transport</keyword>
<dbReference type="GO" id="GO:0015031">
    <property type="term" value="P:protein transport"/>
    <property type="evidence" value="ECO:0007669"/>
    <property type="project" value="UniProtKB-KW"/>
</dbReference>
<organism evidence="8 9">
    <name type="scientific">Daphnia pulex</name>
    <name type="common">Water flea</name>
    <dbReference type="NCBI Taxonomy" id="6669"/>
    <lineage>
        <taxon>Eukaryota</taxon>
        <taxon>Metazoa</taxon>
        <taxon>Ecdysozoa</taxon>
        <taxon>Arthropoda</taxon>
        <taxon>Crustacea</taxon>
        <taxon>Branchiopoda</taxon>
        <taxon>Diplostraca</taxon>
        <taxon>Cladocera</taxon>
        <taxon>Anomopoda</taxon>
        <taxon>Daphniidae</taxon>
        <taxon>Daphnia</taxon>
    </lineage>
</organism>
<feature type="domain" description="Neuroblastoma-amplified sequence N-terminal" evidence="6">
    <location>
        <begin position="66"/>
        <end position="347"/>
    </location>
</feature>
<sequence length="2606" mass="296347">MDEIADSLEDSILYELLVFSEWSQEQDVINKIVDESYLSWRSILKYLKKSSGAYYVADWLNQQLPWLFAVGYNGKAVAILQDSALEIRTSRDNYAVPIGKNFVSKDQFPQWRKLQWSPDGTLLAVAHSSGSIDVYDLLATHLFVIPPPKETILQGTSNEVPANVIAGLAFVDTRTKNAHWSYELICLDHFGQLSAFFVSPTQGFKESHTFSFASHVPYGVTAFCADQSRNLLVLASPVITSCEPNNSGNNQGVTGAKYGLTSWRIIDELPFYIQAPIETNPLPNLWFQSLKKKQYGNTVVKLSSSADGSSLAAIHLSGAISVWSIPALNCQQFWPLDRQPGFDELNPGILQLPAHRRVRSPTFQNPFKFHPVDVNWWSANSLVIARCSGAVSVCAAADLRNKLGSSAEFFEGSPRISPAFDSTFLGLECEVKVKRKRLQPTTDDTAVSDYADYEFEDDPSGDEEKTFMAQRAVRSLLYWVTDSERFRPPRKRPKLLTRTYRLLGFKRTTPDELYIWKLDAEEYGEALALARVYGLDCDLVYQRQWRNAPATIATIHDYLSKVTKRNWVLRECLERVPSDVDAARELLLYGLKNTDLAVVVDIEEGGRNKPPWGPIEFQETESEILKKEEEQRRQWLAQIDFDNLTVQQKMLISTRRRLLQFLDRLSIYEMILGGPHAAGQRFDPSFFETFRSQTALESTVGFARQGEWQAVAVMFTFNGPQTLPHRLAVCSCFPETVPPFEYRSVLPECDVGEEFFLWEQQELRKSDWCECPAARMAVDVDRQLEIETVDQFYSEEAKQLRPFFSMGIELTTDLVSLWYRTRAADIEKQSMLVENALDFIKLGLERNVPHLERIHHQLLTLETLVYDLQQEHLNLERLDAMSELSVCQLIMDGCDVDSFLPKLHRWLMPYLRRLDTLQPGRIKELLRGLLVVRSQENLDWALQVCANSKTDQASPIVVDASFLISLALECIYACQKNDQLEVAMKIYDCLPERPTGSKADPLLTHLHDQLDQLQSHLEAADILENHDVAITPATILAKQNDVEQLEQLFVRLTRTALRKGDPSTENRWKELLEDMLELQRKVFCCISPQLCYEILVGSLLSSAKKENIVSAGLMLQLHPNIDSHTSQNHISSTSKIPFGRSKELILQAAEEYINSSENLSDPSLDLASYCLNLVTIDDETIQEEKDLIGAIQLLYDYGLDMPPLKIRLSRNRLFLIDQVLKQANKAYKNSSRLLRLGHLLRACKGSSLTNNEGRRKELEGHIYVRIAETAIIKQDLEVAGQMCGKLRLANHAVGWKVCSQLAKLDEVTDLNMKIEFISFSLVYCPAECIEELLQLQWKLEQKQLEQECKKQIKMYMDYENGNDNFLKLVYPKSVEDYRQEMDKNNQIPTTTTTSGGSVSKQVLQTTAETTKQLVNVVKSSLKLKEARQAENGARKTPTPRTSEDNKECIRWGLSVFYWDVWCNKRIELHESQLGASYRLFSLPEMVNSELNLLMWSWRMLVLDSLEKPYVKSRSRDDILSKLAECLFPSDFLLALGHLLDLEATEEAWEPLTRLPSTEITLQMAAYYFSLRMMRFSQDESLVADANMVTARPRTLIHRCLTLPETGLSKDQVVCRNLLKRALRLLADVSEAQQLRRLDGGVDINRFTTDDIYKRDTIVGLAITTDSGVYSAAVRLAAHYGVSEWEVTFSHLAALFAEEKIAPSYIVKHMDEYRIRDILFNDPQTLGAKMVDVIYPSISGRDYGRLVLFFQLLNSNPTTAAFTEPPAPVYVQILRKLESIKGVDVKKLTRSVQGFVQEIESVATAENVGKLAKLAQLISSSVKGMSPGVSQATVHSIWIRKYFFALADESKSVAVSDWLDRFESCKTHVTKLNSEEFLNLVDGLCFSDRALDLLTLDIRTEICRRCLKIAKERGKSKASSDALVSDDYQARMEKWAEHLERLRSDEYIQIRTEVVSSAGSQFWREFEKSRAEETALHRVLLRILVERQPLSVVRLLIGIFPPDFGSAPEDVLADAIRYVLEFLRRSVEVDKGEHELAGKDAMQVLLHLLTQVGEVLDGHEETGLLSRLDIGEMMSQFYEDDTIDVQVRLQLMLMLQTLPVDFVGLSESGSRVQWLRSLALIQQSWTSNQDDTADPQNVIHRLREEDLRSVEQRRNIFDRLLEMSHTIAHLTSLAKLLNFWPPFESESDPHSTPWVVLWMAMRKLTSSLDDTSVLESLKLALEQKPPLSDECIHLIYQTVRSLPSDDANSNIRLRLHVALRSSLPFLLDDVINFVDSAQEDGNPPFLLILLVSLSSEDLNEADYDQEILDLILERGLTGRLAGTVLYAPLCERLLSSSQPTSRVEDVARQLVDRNRRSEAGHLLQLTNGLPRYLLNLSTSLESEASTITEMDGRESEDRKLVEISVYWATRNLTEKLYTYIVRTLPSIFPFRGILKSMAQRVLDIFFFKEPNIHQLPSFATIPIFQVQKVLLRGLHQLARLCHCHTSSGNHSQPSPSWLSERTELELELHSTPPLPQRHRIGAFALWLREKVLSPTARVKFMRSVSSTLLLHTAAAAAAMTTSREPTCCCRVSRPLPPPAYPEYHIELYMDSKLELTKKLPAPLTATI</sequence>
<evidence type="ECO:0000256" key="2">
    <source>
        <dbReference type="ARBA" id="ARBA00022448"/>
    </source>
</evidence>
<reference evidence="8 9" key="1">
    <citation type="journal article" date="2011" name="Science">
        <title>The ecoresponsive genome of Daphnia pulex.</title>
        <authorList>
            <person name="Colbourne J.K."/>
            <person name="Pfrender M.E."/>
            <person name="Gilbert D."/>
            <person name="Thomas W.K."/>
            <person name="Tucker A."/>
            <person name="Oakley T.H."/>
            <person name="Tokishita S."/>
            <person name="Aerts A."/>
            <person name="Arnold G.J."/>
            <person name="Basu M.K."/>
            <person name="Bauer D.J."/>
            <person name="Caceres C.E."/>
            <person name="Carmel L."/>
            <person name="Casola C."/>
            <person name="Choi J.H."/>
            <person name="Detter J.C."/>
            <person name="Dong Q."/>
            <person name="Dusheyko S."/>
            <person name="Eads B.D."/>
            <person name="Frohlich T."/>
            <person name="Geiler-Samerotte K.A."/>
            <person name="Gerlach D."/>
            <person name="Hatcher P."/>
            <person name="Jogdeo S."/>
            <person name="Krijgsveld J."/>
            <person name="Kriventseva E.V."/>
            <person name="Kultz D."/>
            <person name="Laforsch C."/>
            <person name="Lindquist E."/>
            <person name="Lopez J."/>
            <person name="Manak J.R."/>
            <person name="Muller J."/>
            <person name="Pangilinan J."/>
            <person name="Patwardhan R.P."/>
            <person name="Pitluck S."/>
            <person name="Pritham E.J."/>
            <person name="Rechtsteiner A."/>
            <person name="Rho M."/>
            <person name="Rogozin I.B."/>
            <person name="Sakarya O."/>
            <person name="Salamov A."/>
            <person name="Schaack S."/>
            <person name="Shapiro H."/>
            <person name="Shiga Y."/>
            <person name="Skalitzky C."/>
            <person name="Smith Z."/>
            <person name="Souvorov A."/>
            <person name="Sung W."/>
            <person name="Tang Z."/>
            <person name="Tsuchiya D."/>
            <person name="Tu H."/>
            <person name="Vos H."/>
            <person name="Wang M."/>
            <person name="Wolf Y.I."/>
            <person name="Yamagata H."/>
            <person name="Yamada T."/>
            <person name="Ye Y."/>
            <person name="Shaw J.R."/>
            <person name="Andrews J."/>
            <person name="Crease T.J."/>
            <person name="Tang H."/>
            <person name="Lucas S.M."/>
            <person name="Robertson H.M."/>
            <person name="Bork P."/>
            <person name="Koonin E.V."/>
            <person name="Zdobnov E.M."/>
            <person name="Grigoriev I.V."/>
            <person name="Lynch M."/>
            <person name="Boore J.L."/>
        </authorList>
    </citation>
    <scope>NUCLEOTIDE SEQUENCE [LARGE SCALE GENOMIC DNA]</scope>
</reference>
<evidence type="ECO:0000256" key="1">
    <source>
        <dbReference type="ARBA" id="ARBA00004240"/>
    </source>
</evidence>
<dbReference type="GO" id="GO:0070939">
    <property type="term" value="C:Dsl1/NZR complex"/>
    <property type="evidence" value="ECO:0000318"/>
    <property type="project" value="GO_Central"/>
</dbReference>
<dbReference type="eggNOG" id="KOG1797">
    <property type="taxonomic scope" value="Eukaryota"/>
</dbReference>
<accession>E9H0R3</accession>
<proteinExistence type="predicted"/>
<protein>
    <recommendedName>
        <fullName evidence="10">Neuroblastoma-amplified sequence</fullName>
    </recommendedName>
</protein>
<dbReference type="PANTHER" id="PTHR15922:SF2">
    <property type="entry name" value="NBAS SUBUNIT OF NRZ TETHERING COMPLEX"/>
    <property type="match status" value="1"/>
</dbReference>
<dbReference type="OrthoDB" id="19988at2759"/>
<dbReference type="GO" id="GO:0006890">
    <property type="term" value="P:retrograde vesicle-mediated transport, Golgi to endoplasmic reticulum"/>
    <property type="evidence" value="ECO:0000318"/>
    <property type="project" value="GO_Central"/>
</dbReference>
<feature type="domain" description="Sec39" evidence="5">
    <location>
        <begin position="699"/>
        <end position="1351"/>
    </location>
</feature>
<keyword evidence="3" id="KW-0256">Endoplasmic reticulum</keyword>
<dbReference type="Proteomes" id="UP000000305">
    <property type="component" value="Unassembled WGS sequence"/>
</dbReference>
<dbReference type="KEGG" id="dpx:DAPPUDRAFT_251607"/>
<evidence type="ECO:0000256" key="3">
    <source>
        <dbReference type="ARBA" id="ARBA00022824"/>
    </source>
</evidence>
<feature type="domain" description="NBAS subunit of NRZ tethering complex C-terminal" evidence="7">
    <location>
        <begin position="1971"/>
        <end position="2096"/>
    </location>
</feature>
<gene>
    <name evidence="8" type="ORF">DAPPUDRAFT_251607</name>
</gene>
<evidence type="ECO:0008006" key="10">
    <source>
        <dbReference type="Google" id="ProtNLM"/>
    </source>
</evidence>
<dbReference type="InterPro" id="IPR036322">
    <property type="entry name" value="WD40_repeat_dom_sf"/>
</dbReference>
<evidence type="ECO:0000313" key="8">
    <source>
        <dbReference type="EMBL" id="EFX74704.1"/>
    </source>
</evidence>
<dbReference type="Pfam" id="PF22913">
    <property type="entry name" value="NBAS_11th"/>
    <property type="match status" value="1"/>
</dbReference>
<dbReference type="InterPro" id="IPR013244">
    <property type="entry name" value="Sec39_domain"/>
</dbReference>
<name>E9H0R3_DAPPU</name>
<dbReference type="InterPro" id="IPR029145">
    <property type="entry name" value="NBAS_N"/>
</dbReference>
<evidence type="ECO:0000313" key="9">
    <source>
        <dbReference type="Proteomes" id="UP000000305"/>
    </source>
</evidence>
<keyword evidence="2" id="KW-0813">Transport</keyword>
<dbReference type="InParanoid" id="E9H0R3"/>